<keyword evidence="4" id="KW-0969">Cilium</keyword>
<evidence type="ECO:0000256" key="2">
    <source>
        <dbReference type="ARBA" id="ARBA00022490"/>
    </source>
</evidence>
<dbReference type="OrthoDB" id="5788000at2759"/>
<evidence type="ECO:0000256" key="4">
    <source>
        <dbReference type="RuleBase" id="RU367040"/>
    </source>
</evidence>
<name>A0A3M7S7P6_BRAPC</name>
<keyword evidence="4" id="KW-0966">Cell projection</keyword>
<evidence type="ECO:0000256" key="3">
    <source>
        <dbReference type="ARBA" id="ARBA00023054"/>
    </source>
</evidence>
<dbReference type="EMBL" id="REGN01001893">
    <property type="protein sequence ID" value="RNA31806.1"/>
    <property type="molecule type" value="Genomic_DNA"/>
</dbReference>
<feature type="coiled-coil region" evidence="5">
    <location>
        <begin position="416"/>
        <end position="450"/>
    </location>
</feature>
<dbReference type="PANTHER" id="PTHR19960">
    <property type="entry name" value="TEKTIN"/>
    <property type="match status" value="1"/>
</dbReference>
<evidence type="ECO:0000313" key="7">
    <source>
        <dbReference type="Proteomes" id="UP000276133"/>
    </source>
</evidence>
<comment type="similarity">
    <text evidence="1 4">Belongs to the tektin family.</text>
</comment>
<keyword evidence="4" id="KW-0282">Flagellum</keyword>
<dbReference type="GO" id="GO:0060294">
    <property type="term" value="P:cilium movement involved in cell motility"/>
    <property type="evidence" value="ECO:0007669"/>
    <property type="project" value="UniProtKB-UniRule"/>
</dbReference>
<dbReference type="Proteomes" id="UP000276133">
    <property type="component" value="Unassembled WGS sequence"/>
</dbReference>
<sequence>MATSTAFLPKERAAGPPTPFVRTNTVTGSDIGLSAENEAYFPGYYPGYTSYQAQDNTKIEFNPNVATNAGPDRGVSNVGFRANKYNPQEWHHNNYAKYYQAFADRNVSEQNRWESNRVENETRETTNRTQALSTKRLQERLHDVNFWKKELLREIEDVAAETDLLVQQKRRTQRALDATTGPLHIATETLNNRELHRYGVDRVVDEVEIHLRKEIDLINNVQHLLRKTIQEAENQIKANRNAKHILEHDWSNKFETDRADSKALSRKNTDVDIMYYPGAARYQEFQSTPESWAQNSHDNIVAAENQRMASIQMRELINQIIQDAAKDMKEEADRVENAFARRIEEMAATKAKLENQLENTLDEISRQENNIVELKKAIKDKEAPMKVAQTRLHDRSVRQGIELCRDPPHTHLVGEVLEISQSVDQLIRQLNQAEENLNKLNDDRMILEKEIAMKTKSLYTDRDKCMPIRNSYPNINRLLGYSA</sequence>
<feature type="coiled-coil region" evidence="5">
    <location>
        <begin position="318"/>
        <end position="377"/>
    </location>
</feature>
<evidence type="ECO:0000256" key="5">
    <source>
        <dbReference type="SAM" id="Coils"/>
    </source>
</evidence>
<evidence type="ECO:0000313" key="6">
    <source>
        <dbReference type="EMBL" id="RNA31806.1"/>
    </source>
</evidence>
<protein>
    <recommendedName>
        <fullName evidence="4">Tektin</fullName>
    </recommendedName>
</protein>
<dbReference type="InterPro" id="IPR000435">
    <property type="entry name" value="Tektins"/>
</dbReference>
<keyword evidence="7" id="KW-1185">Reference proteome</keyword>
<dbReference type="AlphaFoldDB" id="A0A3M7S7P6"/>
<feature type="coiled-coil region" evidence="5">
    <location>
        <begin position="222"/>
        <end position="249"/>
    </location>
</feature>
<gene>
    <name evidence="6" type="ORF">BpHYR1_039626</name>
</gene>
<dbReference type="PANTHER" id="PTHR19960:SF12">
    <property type="entry name" value="TEKTIN-4"/>
    <property type="match status" value="1"/>
</dbReference>
<organism evidence="6 7">
    <name type="scientific">Brachionus plicatilis</name>
    <name type="common">Marine rotifer</name>
    <name type="synonym">Brachionus muelleri</name>
    <dbReference type="NCBI Taxonomy" id="10195"/>
    <lineage>
        <taxon>Eukaryota</taxon>
        <taxon>Metazoa</taxon>
        <taxon>Spiralia</taxon>
        <taxon>Gnathifera</taxon>
        <taxon>Rotifera</taxon>
        <taxon>Eurotatoria</taxon>
        <taxon>Monogononta</taxon>
        <taxon>Pseudotrocha</taxon>
        <taxon>Ploima</taxon>
        <taxon>Brachionidae</taxon>
        <taxon>Brachionus</taxon>
    </lineage>
</organism>
<proteinExistence type="inferred from homology"/>
<dbReference type="GO" id="GO:0015630">
    <property type="term" value="C:microtubule cytoskeleton"/>
    <property type="evidence" value="ECO:0007669"/>
    <property type="project" value="UniProtKB-UniRule"/>
</dbReference>
<dbReference type="GO" id="GO:0060271">
    <property type="term" value="P:cilium assembly"/>
    <property type="evidence" value="ECO:0007669"/>
    <property type="project" value="UniProtKB-UniRule"/>
</dbReference>
<comment type="subcellular location">
    <subcellularLocation>
        <location evidence="4">Cytoplasm</location>
        <location evidence="4">Cytoskeleton</location>
        <location evidence="4">Cilium axoneme</location>
    </subcellularLocation>
</comment>
<comment type="caution">
    <text evidence="6">The sequence shown here is derived from an EMBL/GenBank/DDBJ whole genome shotgun (WGS) entry which is preliminary data.</text>
</comment>
<dbReference type="PRINTS" id="PR00511">
    <property type="entry name" value="TEKTIN"/>
</dbReference>
<dbReference type="InterPro" id="IPR048256">
    <property type="entry name" value="Tektin-like"/>
</dbReference>
<dbReference type="STRING" id="10195.A0A3M7S7P6"/>
<evidence type="ECO:0000256" key="1">
    <source>
        <dbReference type="ARBA" id="ARBA00007209"/>
    </source>
</evidence>
<dbReference type="Pfam" id="PF03148">
    <property type="entry name" value="Tektin"/>
    <property type="match status" value="1"/>
</dbReference>
<keyword evidence="3 5" id="KW-0175">Coiled coil</keyword>
<keyword evidence="2" id="KW-0963">Cytoplasm</keyword>
<dbReference type="GO" id="GO:0005930">
    <property type="term" value="C:axoneme"/>
    <property type="evidence" value="ECO:0007669"/>
    <property type="project" value="UniProtKB-SubCell"/>
</dbReference>
<dbReference type="GO" id="GO:0005634">
    <property type="term" value="C:nucleus"/>
    <property type="evidence" value="ECO:0007669"/>
    <property type="project" value="TreeGrafter"/>
</dbReference>
<reference evidence="6 7" key="1">
    <citation type="journal article" date="2018" name="Sci. Rep.">
        <title>Genomic signatures of local adaptation to the degree of environmental predictability in rotifers.</title>
        <authorList>
            <person name="Franch-Gras L."/>
            <person name="Hahn C."/>
            <person name="Garcia-Roger E.M."/>
            <person name="Carmona M.J."/>
            <person name="Serra M."/>
            <person name="Gomez A."/>
        </authorList>
    </citation>
    <scope>NUCLEOTIDE SEQUENCE [LARGE SCALE GENOMIC DNA]</scope>
    <source>
        <strain evidence="6">HYR1</strain>
    </source>
</reference>
<accession>A0A3M7S7P6</accession>